<dbReference type="EMBL" id="ON456349">
    <property type="protein sequence ID" value="UTN93164.1"/>
    <property type="molecule type" value="Genomic_DNA"/>
</dbReference>
<organism evidence="1 2">
    <name type="scientific">Gordonia Phage Phauci</name>
    <dbReference type="NCBI Taxonomy" id="2951392"/>
    <lineage>
        <taxon>Viruses</taxon>
        <taxon>Duplodnaviria</taxon>
        <taxon>Heunggongvirae</taxon>
        <taxon>Uroviricota</taxon>
        <taxon>Caudoviricetes</taxon>
        <taxon>Stackebrandtviridae</taxon>
        <taxon>Schenleyvirinae</taxon>
        <taxon>Leonardvirus</taxon>
        <taxon>Leonardvirus phauci</taxon>
    </lineage>
</organism>
<protein>
    <submittedName>
        <fullName evidence="1">Uncharacterized protein</fullName>
    </submittedName>
</protein>
<evidence type="ECO:0000313" key="2">
    <source>
        <dbReference type="Proteomes" id="UP001058867"/>
    </source>
</evidence>
<accession>A0A9E7NL25</accession>
<name>A0A9E7NL25_9CAUD</name>
<reference evidence="1" key="1">
    <citation type="submission" date="2022-05" db="EMBL/GenBank/DDBJ databases">
        <authorList>
            <person name="Newell B.J."/>
            <person name="Weaver O.G."/>
            <person name="Grabski S.E."/>
            <person name="Haskins S.E."/>
            <person name="Heijnen K.A."/>
            <person name="Furlong R.J."/>
            <person name="Sisk M.A."/>
            <person name="Booton G."/>
            <person name="Daniels C.J."/>
            <person name="Ball S.L."/>
            <person name="Garlena R.A."/>
            <person name="Russell D.A."/>
            <person name="Jacobs-Sera D."/>
            <person name="Hatfull G.F."/>
        </authorList>
    </citation>
    <scope>NUCLEOTIDE SEQUENCE</scope>
</reference>
<sequence>MAGTVTRYQCEWCGAYVTWRNTREGRRGFAESNRRHDFHLRPVGDYHGRHRLEDGDACCELSWSGNDAGLWVCDGCGRTRPMDDVDLAAFFVVDVDAMADALTLDVRQYLSAQGIDTEVTVVFDRDAIPEVYADATSLGTIPGAPYWIDGMLVFPYQRALPPGRTSPPIDWSQPIVDPEFEAWLRSVTPPPYP</sequence>
<dbReference type="Proteomes" id="UP001058867">
    <property type="component" value="Segment"/>
</dbReference>
<evidence type="ECO:0000313" key="1">
    <source>
        <dbReference type="EMBL" id="UTN93164.1"/>
    </source>
</evidence>
<gene>
    <name evidence="1" type="primary">77</name>
    <name evidence="1" type="ORF">SEA_PHAUCI_77</name>
</gene>
<proteinExistence type="predicted"/>
<keyword evidence="2" id="KW-1185">Reference proteome</keyword>